<feature type="compositionally biased region" description="Polar residues" evidence="6">
    <location>
        <begin position="1"/>
        <end position="16"/>
    </location>
</feature>
<feature type="coiled-coil region" evidence="5">
    <location>
        <begin position="142"/>
        <end position="239"/>
    </location>
</feature>
<dbReference type="Proteomes" id="UP000694867">
    <property type="component" value="Unplaced"/>
</dbReference>
<dbReference type="GO" id="GO:0031507">
    <property type="term" value="P:heterochromatin formation"/>
    <property type="evidence" value="ECO:0007669"/>
    <property type="project" value="TreeGrafter"/>
</dbReference>
<dbReference type="PROSITE" id="PS51842">
    <property type="entry name" value="IF_ROD_2"/>
    <property type="match status" value="1"/>
</dbReference>
<feature type="coiled-coil region" evidence="5">
    <location>
        <begin position="57"/>
        <end position="91"/>
    </location>
</feature>
<keyword evidence="9" id="KW-1185">Reference proteome</keyword>
<feature type="domain" description="LTD" evidence="7">
    <location>
        <begin position="432"/>
        <end position="563"/>
    </location>
</feature>
<sequence>MAPNVQTPLTSTPSRSSEIHPGPSNPENSDDSLMEGGNEVPQGGDSRFQPENEKHQLSRLNSRLASYIHRVNELQHENQHLHETLRRVEKKTTIETTSVKNSFHKQVETLRGVISDEAKLRATAEAEVKALQKSIERLTSWNATLKQDLDRATCRLNTLETDNADLRSKHQNATIQSLQRQKDFEASQKQLAEAENRMKTLFIENVTLKEKNSSLTEENRNLMQRHEEQIEEIRKVTESEIVEVSSRVQARAQSNLQTQIEDFRKIYESRAEEQRKLFEEEKERLLSQLVSKQIHDQVRQQAGSLKAQVRELQKELDDKKRLLNQERSWSTEHLRLKDEVIQEANERFRDLKESYDKLSNEKRDLQNELDVYRVLLEREEGRLNLSGSASSGHASSGHFSLSNSPSTPATSTTRKRKRLSSGFESAGSCEHRDIETKSGCWGPIRIADHDTGSGKFIVLENTTDDDVALGRWRIVQRSGEQKACHRFPLQFSMKAKQRITLWSANSKKQHCPPKDYVLRKIVFPWSGPGDVDLSTTIFNPQGKRMAKRVSRLRSFSSRYSQKSQDFDDEDVESVMEDEPDAPTATLDDTSCSVM</sequence>
<dbReference type="GO" id="GO:0007097">
    <property type="term" value="P:nuclear migration"/>
    <property type="evidence" value="ECO:0007669"/>
    <property type="project" value="TreeGrafter"/>
</dbReference>
<dbReference type="RefSeq" id="XP_028968739.1">
    <property type="nucleotide sequence ID" value="XM_029112906.1"/>
</dbReference>
<accession>A0AAJ7SHT3</accession>
<dbReference type="PANTHER" id="PTHR45721:SF11">
    <property type="entry name" value="LAMIN DM0-RELATED"/>
    <property type="match status" value="1"/>
</dbReference>
<evidence type="ECO:0000313" key="10">
    <source>
        <dbReference type="RefSeq" id="XP_028968739.1"/>
    </source>
</evidence>
<evidence type="ECO:0000256" key="3">
    <source>
        <dbReference type="ARBA" id="ARBA00023054"/>
    </source>
</evidence>
<comment type="subcellular location">
    <subcellularLocation>
        <location evidence="1">Nucleus</location>
    </subcellularLocation>
</comment>
<dbReference type="GO" id="GO:0005200">
    <property type="term" value="F:structural constituent of cytoskeleton"/>
    <property type="evidence" value="ECO:0007669"/>
    <property type="project" value="TreeGrafter"/>
</dbReference>
<name>A0AAJ7SHT3_9ACAR</name>
<dbReference type="GeneID" id="100904585"/>
<evidence type="ECO:0000256" key="4">
    <source>
        <dbReference type="ARBA" id="ARBA00023242"/>
    </source>
</evidence>
<dbReference type="Pfam" id="PF00932">
    <property type="entry name" value="LTD"/>
    <property type="match status" value="1"/>
</dbReference>
<keyword evidence="3 5" id="KW-0175">Coiled coil</keyword>
<dbReference type="GO" id="GO:0006998">
    <property type="term" value="P:nuclear envelope organization"/>
    <property type="evidence" value="ECO:0007669"/>
    <property type="project" value="TreeGrafter"/>
</dbReference>
<protein>
    <submittedName>
        <fullName evidence="10">Lamin-B1</fullName>
    </submittedName>
</protein>
<dbReference type="PANTHER" id="PTHR45721">
    <property type="entry name" value="LAMIN DM0-RELATED"/>
    <property type="match status" value="1"/>
</dbReference>
<feature type="coiled-coil region" evidence="5">
    <location>
        <begin position="264"/>
        <end position="382"/>
    </location>
</feature>
<dbReference type="InterPro" id="IPR001322">
    <property type="entry name" value="Lamin_tail_dom"/>
</dbReference>
<dbReference type="Pfam" id="PF00038">
    <property type="entry name" value="Filament"/>
    <property type="match status" value="1"/>
</dbReference>
<keyword evidence="4" id="KW-0539">Nucleus</keyword>
<feature type="compositionally biased region" description="Low complexity" evidence="6">
    <location>
        <begin position="385"/>
        <end position="412"/>
    </location>
</feature>
<feature type="compositionally biased region" description="Acidic residues" evidence="6">
    <location>
        <begin position="566"/>
        <end position="580"/>
    </location>
</feature>
<evidence type="ECO:0000259" key="8">
    <source>
        <dbReference type="PROSITE" id="PS51842"/>
    </source>
</evidence>
<evidence type="ECO:0000259" key="7">
    <source>
        <dbReference type="PROSITE" id="PS51841"/>
    </source>
</evidence>
<reference evidence="10" key="1">
    <citation type="submission" date="2025-08" db="UniProtKB">
        <authorList>
            <consortium name="RefSeq"/>
        </authorList>
    </citation>
    <scope>IDENTIFICATION</scope>
</reference>
<dbReference type="GO" id="GO:0051664">
    <property type="term" value="P:nuclear pore localization"/>
    <property type="evidence" value="ECO:0007669"/>
    <property type="project" value="TreeGrafter"/>
</dbReference>
<evidence type="ECO:0000313" key="9">
    <source>
        <dbReference type="Proteomes" id="UP000694867"/>
    </source>
</evidence>
<dbReference type="SUPFAM" id="SSF64593">
    <property type="entry name" value="Intermediate filament protein, coiled coil region"/>
    <property type="match status" value="1"/>
</dbReference>
<proteinExistence type="predicted"/>
<keyword evidence="2" id="KW-0403">Intermediate filament</keyword>
<evidence type="ECO:0000256" key="1">
    <source>
        <dbReference type="ARBA" id="ARBA00004123"/>
    </source>
</evidence>
<dbReference type="GO" id="GO:0005882">
    <property type="term" value="C:intermediate filament"/>
    <property type="evidence" value="ECO:0007669"/>
    <property type="project" value="UniProtKB-KW"/>
</dbReference>
<feature type="domain" description="IF rod" evidence="8">
    <location>
        <begin position="53"/>
        <end position="383"/>
    </location>
</feature>
<feature type="region of interest" description="Disordered" evidence="6">
    <location>
        <begin position="559"/>
        <end position="594"/>
    </location>
</feature>
<dbReference type="InterPro" id="IPR039008">
    <property type="entry name" value="IF_rod_dom"/>
</dbReference>
<evidence type="ECO:0000256" key="6">
    <source>
        <dbReference type="SAM" id="MobiDB-lite"/>
    </source>
</evidence>
<dbReference type="SUPFAM" id="SSF74853">
    <property type="entry name" value="Lamin A/C globular tail domain"/>
    <property type="match status" value="1"/>
</dbReference>
<dbReference type="InterPro" id="IPR036415">
    <property type="entry name" value="Lamin_tail_dom_sf"/>
</dbReference>
<evidence type="ECO:0000256" key="5">
    <source>
        <dbReference type="SAM" id="Coils"/>
    </source>
</evidence>
<gene>
    <name evidence="10" type="primary">LOC100904585</name>
</gene>
<dbReference type="GO" id="GO:0005652">
    <property type="term" value="C:nuclear lamina"/>
    <property type="evidence" value="ECO:0007669"/>
    <property type="project" value="TreeGrafter"/>
</dbReference>
<feature type="region of interest" description="Disordered" evidence="6">
    <location>
        <begin position="385"/>
        <end position="424"/>
    </location>
</feature>
<feature type="region of interest" description="Disordered" evidence="6">
    <location>
        <begin position="1"/>
        <end position="57"/>
    </location>
</feature>
<dbReference type="KEGG" id="goe:100904585"/>
<organism evidence="9 10">
    <name type="scientific">Galendromus occidentalis</name>
    <name type="common">western predatory mite</name>
    <dbReference type="NCBI Taxonomy" id="34638"/>
    <lineage>
        <taxon>Eukaryota</taxon>
        <taxon>Metazoa</taxon>
        <taxon>Ecdysozoa</taxon>
        <taxon>Arthropoda</taxon>
        <taxon>Chelicerata</taxon>
        <taxon>Arachnida</taxon>
        <taxon>Acari</taxon>
        <taxon>Parasitiformes</taxon>
        <taxon>Mesostigmata</taxon>
        <taxon>Gamasina</taxon>
        <taxon>Phytoseioidea</taxon>
        <taxon>Phytoseiidae</taxon>
        <taxon>Typhlodrominae</taxon>
        <taxon>Galendromus</taxon>
    </lineage>
</organism>
<evidence type="ECO:0000256" key="2">
    <source>
        <dbReference type="ARBA" id="ARBA00022754"/>
    </source>
</evidence>
<dbReference type="AlphaFoldDB" id="A0AAJ7SHT3"/>
<dbReference type="Gene3D" id="2.60.40.1260">
    <property type="entry name" value="Lamin Tail domain"/>
    <property type="match status" value="1"/>
</dbReference>
<dbReference type="PROSITE" id="PS51841">
    <property type="entry name" value="LTD"/>
    <property type="match status" value="1"/>
</dbReference>
<dbReference type="GO" id="GO:0090435">
    <property type="term" value="P:protein localization to nuclear envelope"/>
    <property type="evidence" value="ECO:0007669"/>
    <property type="project" value="TreeGrafter"/>
</dbReference>